<dbReference type="PANTHER" id="PTHR43877">
    <property type="entry name" value="AMINOALKYLPHOSPHONATE N-ACETYLTRANSFERASE-RELATED-RELATED"/>
    <property type="match status" value="1"/>
</dbReference>
<dbReference type="AlphaFoldDB" id="A0AAN2CAA7"/>
<evidence type="ECO:0000313" key="4">
    <source>
        <dbReference type="EMBL" id="BDE06896.1"/>
    </source>
</evidence>
<dbReference type="Gene3D" id="3.40.630.30">
    <property type="match status" value="1"/>
</dbReference>
<evidence type="ECO:0000256" key="1">
    <source>
        <dbReference type="ARBA" id="ARBA00022679"/>
    </source>
</evidence>
<dbReference type="InterPro" id="IPR000182">
    <property type="entry name" value="GNAT_dom"/>
</dbReference>
<accession>A0AAN2CAA7</accession>
<dbReference type="PANTHER" id="PTHR43877:SF2">
    <property type="entry name" value="AMINOALKYLPHOSPHONATE N-ACETYLTRANSFERASE-RELATED"/>
    <property type="match status" value="1"/>
</dbReference>
<keyword evidence="1" id="KW-0808">Transferase</keyword>
<gene>
    <name evidence="4" type="ORF">WPS_21720</name>
</gene>
<keyword evidence="5" id="KW-1185">Reference proteome</keyword>
<evidence type="ECO:0000313" key="5">
    <source>
        <dbReference type="Proteomes" id="UP001317532"/>
    </source>
</evidence>
<sequence length="153" mass="17209">MVDSVLRIHVRQADRFDAAPLAALRCASLVEMGLLPQAQAEGFRRLALPEFWRGLSEERIAAWLLSVDDRIVGCACLVFWERLPYPETSLHAELAGVYVAPEFRRLGYARELIGEALTTARACGVRKTVLQPTERTRELYRAFGFAESGQMRA</sequence>
<dbReference type="KEGG" id="vab:WPS_21720"/>
<dbReference type="GO" id="GO:0016747">
    <property type="term" value="F:acyltransferase activity, transferring groups other than amino-acyl groups"/>
    <property type="evidence" value="ECO:0007669"/>
    <property type="project" value="InterPro"/>
</dbReference>
<dbReference type="Proteomes" id="UP001317532">
    <property type="component" value="Chromosome"/>
</dbReference>
<dbReference type="SUPFAM" id="SSF55729">
    <property type="entry name" value="Acyl-CoA N-acyltransferases (Nat)"/>
    <property type="match status" value="1"/>
</dbReference>
<dbReference type="InterPro" id="IPR016181">
    <property type="entry name" value="Acyl_CoA_acyltransferase"/>
</dbReference>
<dbReference type="RefSeq" id="WP_317994530.1">
    <property type="nucleotide sequence ID" value="NZ_AP025523.1"/>
</dbReference>
<evidence type="ECO:0000256" key="2">
    <source>
        <dbReference type="ARBA" id="ARBA00023315"/>
    </source>
</evidence>
<feature type="domain" description="N-acetyltransferase" evidence="3">
    <location>
        <begin position="8"/>
        <end position="153"/>
    </location>
</feature>
<keyword evidence="2" id="KW-0012">Acyltransferase</keyword>
<proteinExistence type="predicted"/>
<dbReference type="EMBL" id="AP025523">
    <property type="protein sequence ID" value="BDE06896.1"/>
    <property type="molecule type" value="Genomic_DNA"/>
</dbReference>
<reference evidence="4 5" key="1">
    <citation type="journal article" date="2022" name="ISME Commun">
        <title>Vulcanimicrobium alpinus gen. nov. sp. nov., the first cultivated representative of the candidate phylum 'Eremiobacterota', is a metabolically versatile aerobic anoxygenic phototroph.</title>
        <authorList>
            <person name="Yabe S."/>
            <person name="Muto K."/>
            <person name="Abe K."/>
            <person name="Yokota A."/>
            <person name="Staudigel H."/>
            <person name="Tebo B.M."/>
        </authorList>
    </citation>
    <scope>NUCLEOTIDE SEQUENCE [LARGE SCALE GENOMIC DNA]</scope>
    <source>
        <strain evidence="4 5">WC8-2</strain>
    </source>
</reference>
<dbReference type="InterPro" id="IPR050832">
    <property type="entry name" value="Bact_Acetyltransf"/>
</dbReference>
<dbReference type="CDD" id="cd04301">
    <property type="entry name" value="NAT_SF"/>
    <property type="match status" value="1"/>
</dbReference>
<protein>
    <recommendedName>
        <fullName evidence="3">N-acetyltransferase domain-containing protein</fullName>
    </recommendedName>
</protein>
<evidence type="ECO:0000259" key="3">
    <source>
        <dbReference type="PROSITE" id="PS51186"/>
    </source>
</evidence>
<dbReference type="PROSITE" id="PS51186">
    <property type="entry name" value="GNAT"/>
    <property type="match status" value="1"/>
</dbReference>
<organism evidence="4 5">
    <name type="scientific">Vulcanimicrobium alpinum</name>
    <dbReference type="NCBI Taxonomy" id="3016050"/>
    <lineage>
        <taxon>Bacteria</taxon>
        <taxon>Bacillati</taxon>
        <taxon>Vulcanimicrobiota</taxon>
        <taxon>Vulcanimicrobiia</taxon>
        <taxon>Vulcanimicrobiales</taxon>
        <taxon>Vulcanimicrobiaceae</taxon>
        <taxon>Vulcanimicrobium</taxon>
    </lineage>
</organism>
<name>A0AAN2CAA7_UNVUL</name>
<dbReference type="Pfam" id="PF00583">
    <property type="entry name" value="Acetyltransf_1"/>
    <property type="match status" value="1"/>
</dbReference>